<proteinExistence type="predicted"/>
<comment type="caution">
    <text evidence="2">The sequence shown here is derived from an EMBL/GenBank/DDBJ whole genome shotgun (WGS) entry which is preliminary data.</text>
</comment>
<protein>
    <submittedName>
        <fullName evidence="2">Uncharacterized protein</fullName>
    </submittedName>
</protein>
<evidence type="ECO:0000313" key="3">
    <source>
        <dbReference type="Proteomes" id="UP001519290"/>
    </source>
</evidence>
<accession>A0ABS4WXT8</accession>
<evidence type="ECO:0000256" key="1">
    <source>
        <dbReference type="SAM" id="MobiDB-lite"/>
    </source>
</evidence>
<feature type="region of interest" description="Disordered" evidence="1">
    <location>
        <begin position="1"/>
        <end position="30"/>
    </location>
</feature>
<name>A0ABS4WXT8_9MICO</name>
<dbReference type="EMBL" id="JAGIOD010000001">
    <property type="protein sequence ID" value="MBP2381020.1"/>
    <property type="molecule type" value="Genomic_DNA"/>
</dbReference>
<sequence length="30" mass="3083">MPSELTLPASATPVTPFPERPASGSEVARS</sequence>
<organism evidence="2 3">
    <name type="scientific">Brachybacterium sacelli</name>
    <dbReference type="NCBI Taxonomy" id="173364"/>
    <lineage>
        <taxon>Bacteria</taxon>
        <taxon>Bacillati</taxon>
        <taxon>Actinomycetota</taxon>
        <taxon>Actinomycetes</taxon>
        <taxon>Micrococcales</taxon>
        <taxon>Dermabacteraceae</taxon>
        <taxon>Brachybacterium</taxon>
    </lineage>
</organism>
<dbReference type="Proteomes" id="UP001519290">
    <property type="component" value="Unassembled WGS sequence"/>
</dbReference>
<keyword evidence="3" id="KW-1185">Reference proteome</keyword>
<gene>
    <name evidence="2" type="ORF">JOF43_000977</name>
</gene>
<evidence type="ECO:0000313" key="2">
    <source>
        <dbReference type="EMBL" id="MBP2381020.1"/>
    </source>
</evidence>
<reference evidence="2 3" key="1">
    <citation type="submission" date="2021-03" db="EMBL/GenBank/DDBJ databases">
        <title>Sequencing the genomes of 1000 actinobacteria strains.</title>
        <authorList>
            <person name="Klenk H.-P."/>
        </authorList>
    </citation>
    <scope>NUCLEOTIDE SEQUENCE [LARGE SCALE GENOMIC DNA]</scope>
    <source>
        <strain evidence="2 3">DSM 14566</strain>
    </source>
</reference>